<keyword evidence="2" id="KW-1133">Transmembrane helix</keyword>
<gene>
    <name evidence="4" type="ORF">K431DRAFT_234530</name>
</gene>
<dbReference type="Gene3D" id="2.60.40.420">
    <property type="entry name" value="Cupredoxins - blue copper proteins"/>
    <property type="match status" value="1"/>
</dbReference>
<dbReference type="InterPro" id="IPR052953">
    <property type="entry name" value="Ser-rich/MCO-related"/>
</dbReference>
<feature type="region of interest" description="Disordered" evidence="1">
    <location>
        <begin position="205"/>
        <end position="233"/>
    </location>
</feature>
<feature type="chain" id="PRO_5040205339" description="Cupredoxin" evidence="3">
    <location>
        <begin position="23"/>
        <end position="372"/>
    </location>
</feature>
<dbReference type="InterPro" id="IPR008972">
    <property type="entry name" value="Cupredoxin"/>
</dbReference>
<dbReference type="SUPFAM" id="SSF49503">
    <property type="entry name" value="Cupredoxins"/>
    <property type="match status" value="1"/>
</dbReference>
<dbReference type="EMBL" id="MU003861">
    <property type="protein sequence ID" value="KAF2716813.1"/>
    <property type="molecule type" value="Genomic_DNA"/>
</dbReference>
<comment type="caution">
    <text evidence="4">The sequence shown here is derived from an EMBL/GenBank/DDBJ whole genome shotgun (WGS) entry which is preliminary data.</text>
</comment>
<evidence type="ECO:0000256" key="2">
    <source>
        <dbReference type="SAM" id="Phobius"/>
    </source>
</evidence>
<organism evidence="4 5">
    <name type="scientific">Polychaeton citri CBS 116435</name>
    <dbReference type="NCBI Taxonomy" id="1314669"/>
    <lineage>
        <taxon>Eukaryota</taxon>
        <taxon>Fungi</taxon>
        <taxon>Dikarya</taxon>
        <taxon>Ascomycota</taxon>
        <taxon>Pezizomycotina</taxon>
        <taxon>Dothideomycetes</taxon>
        <taxon>Dothideomycetidae</taxon>
        <taxon>Capnodiales</taxon>
        <taxon>Capnodiaceae</taxon>
        <taxon>Polychaeton</taxon>
    </lineage>
</organism>
<evidence type="ECO:0000256" key="3">
    <source>
        <dbReference type="SAM" id="SignalP"/>
    </source>
</evidence>
<proteinExistence type="predicted"/>
<keyword evidence="5" id="KW-1185">Reference proteome</keyword>
<dbReference type="AlphaFoldDB" id="A0A9P4PZV1"/>
<feature type="region of interest" description="Disordered" evidence="1">
    <location>
        <begin position="352"/>
        <end position="372"/>
    </location>
</feature>
<feature type="region of interest" description="Disordered" evidence="1">
    <location>
        <begin position="274"/>
        <end position="318"/>
    </location>
</feature>
<dbReference type="PANTHER" id="PTHR34883:SF8">
    <property type="entry name" value="EXTRACELLULAR SERINE-RICH PROTEIN (AFU_ORTHOLOGUE AFUA_6G00670)"/>
    <property type="match status" value="1"/>
</dbReference>
<sequence length="372" mass="39294">MSVSQLLKTALPLVAALPLAYAQSTTRVNGATAAITTGGSTTQSGEITIHTITVGKQKDTFIPNSIQANPGDIVSFEFWPSNHSVIRSEYGYPCIPYEDIESSSTYSGFYSGFQPVANETSVRLTTWNLTVNDTSPIWFYCGAPGSCIGWGMLGAINVVNQSEIATQIALARKANYMIEPGEPLPAEVSASVASLASTATRTVTVSATPSSASSTTSALVTPTAASSDHHDHHSSSLSAGAIAGIAIGAALVLILAAGLFFLLGRTKTLADALRGKHNNNSNNDNNAGNNNQTQPPNGQPQMTYPNHHNSMLPPYAQHVHDYKPAGSVTAEEAQIHDLASMRSFSPPLNSAYTSYQQYPPQSPPLGAHQYSR</sequence>
<feature type="compositionally biased region" description="Low complexity" evidence="1">
    <location>
        <begin position="278"/>
        <end position="301"/>
    </location>
</feature>
<dbReference type="Proteomes" id="UP000799441">
    <property type="component" value="Unassembled WGS sequence"/>
</dbReference>
<dbReference type="CDD" id="cd00920">
    <property type="entry name" value="Cupredoxin"/>
    <property type="match status" value="1"/>
</dbReference>
<evidence type="ECO:0000313" key="4">
    <source>
        <dbReference type="EMBL" id="KAF2716813.1"/>
    </source>
</evidence>
<feature type="compositionally biased region" description="Low complexity" evidence="1">
    <location>
        <begin position="205"/>
        <end position="226"/>
    </location>
</feature>
<evidence type="ECO:0008006" key="6">
    <source>
        <dbReference type="Google" id="ProtNLM"/>
    </source>
</evidence>
<evidence type="ECO:0000313" key="5">
    <source>
        <dbReference type="Proteomes" id="UP000799441"/>
    </source>
</evidence>
<keyword evidence="2" id="KW-0472">Membrane</keyword>
<accession>A0A9P4PZV1</accession>
<dbReference type="OrthoDB" id="2331100at2759"/>
<dbReference type="PANTHER" id="PTHR34883">
    <property type="entry name" value="SERINE-RICH PROTEIN, PUTATIVE-RELATED-RELATED"/>
    <property type="match status" value="1"/>
</dbReference>
<keyword evidence="3" id="KW-0732">Signal</keyword>
<name>A0A9P4PZV1_9PEZI</name>
<protein>
    <recommendedName>
        <fullName evidence="6">Cupredoxin</fullName>
    </recommendedName>
</protein>
<evidence type="ECO:0000256" key="1">
    <source>
        <dbReference type="SAM" id="MobiDB-lite"/>
    </source>
</evidence>
<feature type="signal peptide" evidence="3">
    <location>
        <begin position="1"/>
        <end position="22"/>
    </location>
</feature>
<reference evidence="4" key="1">
    <citation type="journal article" date="2020" name="Stud. Mycol.">
        <title>101 Dothideomycetes genomes: a test case for predicting lifestyles and emergence of pathogens.</title>
        <authorList>
            <person name="Haridas S."/>
            <person name="Albert R."/>
            <person name="Binder M."/>
            <person name="Bloem J."/>
            <person name="Labutti K."/>
            <person name="Salamov A."/>
            <person name="Andreopoulos B."/>
            <person name="Baker S."/>
            <person name="Barry K."/>
            <person name="Bills G."/>
            <person name="Bluhm B."/>
            <person name="Cannon C."/>
            <person name="Castanera R."/>
            <person name="Culley D."/>
            <person name="Daum C."/>
            <person name="Ezra D."/>
            <person name="Gonzalez J."/>
            <person name="Henrissat B."/>
            <person name="Kuo A."/>
            <person name="Liang C."/>
            <person name="Lipzen A."/>
            <person name="Lutzoni F."/>
            <person name="Magnuson J."/>
            <person name="Mondo S."/>
            <person name="Nolan M."/>
            <person name="Ohm R."/>
            <person name="Pangilinan J."/>
            <person name="Park H.-J."/>
            <person name="Ramirez L."/>
            <person name="Alfaro M."/>
            <person name="Sun H."/>
            <person name="Tritt A."/>
            <person name="Yoshinaga Y."/>
            <person name="Zwiers L.-H."/>
            <person name="Turgeon B."/>
            <person name="Goodwin S."/>
            <person name="Spatafora J."/>
            <person name="Crous P."/>
            <person name="Grigoriev I."/>
        </authorList>
    </citation>
    <scope>NUCLEOTIDE SEQUENCE</scope>
    <source>
        <strain evidence="4">CBS 116435</strain>
    </source>
</reference>
<keyword evidence="2" id="KW-0812">Transmembrane</keyword>
<feature type="transmembrane region" description="Helical" evidence="2">
    <location>
        <begin position="241"/>
        <end position="264"/>
    </location>
</feature>